<evidence type="ECO:0000313" key="3">
    <source>
        <dbReference type="Proteomes" id="UP001168877"/>
    </source>
</evidence>
<feature type="compositionally biased region" description="Polar residues" evidence="1">
    <location>
        <begin position="197"/>
        <end position="209"/>
    </location>
</feature>
<keyword evidence="3" id="KW-1185">Reference proteome</keyword>
<comment type="caution">
    <text evidence="2">The sequence shown here is derived from an EMBL/GenBank/DDBJ whole genome shotgun (WGS) entry which is preliminary data.</text>
</comment>
<dbReference type="GO" id="GO:0043531">
    <property type="term" value="F:ADP binding"/>
    <property type="evidence" value="ECO:0007669"/>
    <property type="project" value="InterPro"/>
</dbReference>
<dbReference type="InterPro" id="IPR027417">
    <property type="entry name" value="P-loop_NTPase"/>
</dbReference>
<accession>A0AA39W5L8</accession>
<dbReference type="EMBL" id="JAUESC010000003">
    <property type="protein sequence ID" value="KAK0602081.1"/>
    <property type="molecule type" value="Genomic_DNA"/>
</dbReference>
<dbReference type="AlphaFoldDB" id="A0AA39W5L8"/>
<protein>
    <submittedName>
        <fullName evidence="2">Uncharacterized protein</fullName>
    </submittedName>
</protein>
<name>A0AA39W5L8_ACESA</name>
<sequence length="244" mass="26507">MCSQLQNFLSSTEDCGETSAEDCGETSVEVLSLEFFRRLQQDFCKRLRDDCKGCKVLLTARDLDALTLTGSQLNFSIDVLNDQEAWNLFSTTAGDCVEQSDLQDLAKEVANACGEIFAIGKEEDIVHLMELRSMTLEGLSKLTSFCSINNNGVILEDTPTAIFNGKNAVSSEEDGAGPSNQHLLLQNAESSEEDGTGPSTQHQVLQNTESSEEDGSGLSMQHLVLQNEESSEEEGAGPSTQHLE</sequence>
<reference evidence="2" key="2">
    <citation type="submission" date="2023-06" db="EMBL/GenBank/DDBJ databases">
        <authorList>
            <person name="Swenson N.G."/>
            <person name="Wegrzyn J.L."/>
            <person name="Mcevoy S.L."/>
        </authorList>
    </citation>
    <scope>NUCLEOTIDE SEQUENCE</scope>
    <source>
        <strain evidence="2">NS2018</strain>
        <tissue evidence="2">Leaf</tissue>
    </source>
</reference>
<gene>
    <name evidence="2" type="ORF">LWI29_030165</name>
</gene>
<organism evidence="2 3">
    <name type="scientific">Acer saccharum</name>
    <name type="common">Sugar maple</name>
    <dbReference type="NCBI Taxonomy" id="4024"/>
    <lineage>
        <taxon>Eukaryota</taxon>
        <taxon>Viridiplantae</taxon>
        <taxon>Streptophyta</taxon>
        <taxon>Embryophyta</taxon>
        <taxon>Tracheophyta</taxon>
        <taxon>Spermatophyta</taxon>
        <taxon>Magnoliopsida</taxon>
        <taxon>eudicotyledons</taxon>
        <taxon>Gunneridae</taxon>
        <taxon>Pentapetalae</taxon>
        <taxon>rosids</taxon>
        <taxon>malvids</taxon>
        <taxon>Sapindales</taxon>
        <taxon>Sapindaceae</taxon>
        <taxon>Hippocastanoideae</taxon>
        <taxon>Acereae</taxon>
        <taxon>Acer</taxon>
    </lineage>
</organism>
<proteinExistence type="predicted"/>
<reference evidence="2" key="1">
    <citation type="journal article" date="2022" name="Plant J.">
        <title>Strategies of tolerance reflected in two North American maple genomes.</title>
        <authorList>
            <person name="McEvoy S.L."/>
            <person name="Sezen U.U."/>
            <person name="Trouern-Trend A."/>
            <person name="McMahon S.M."/>
            <person name="Schaberg P.G."/>
            <person name="Yang J."/>
            <person name="Wegrzyn J.L."/>
            <person name="Swenson N.G."/>
        </authorList>
    </citation>
    <scope>NUCLEOTIDE SEQUENCE</scope>
    <source>
        <strain evidence="2">NS2018</strain>
    </source>
</reference>
<dbReference type="SUPFAM" id="SSF52540">
    <property type="entry name" value="P-loop containing nucleoside triphosphate hydrolases"/>
    <property type="match status" value="1"/>
</dbReference>
<evidence type="ECO:0000256" key="1">
    <source>
        <dbReference type="SAM" id="MobiDB-lite"/>
    </source>
</evidence>
<evidence type="ECO:0000313" key="2">
    <source>
        <dbReference type="EMBL" id="KAK0602081.1"/>
    </source>
</evidence>
<feature type="region of interest" description="Disordered" evidence="1">
    <location>
        <begin position="187"/>
        <end position="244"/>
    </location>
</feature>
<dbReference type="Proteomes" id="UP001168877">
    <property type="component" value="Unassembled WGS sequence"/>
</dbReference>